<dbReference type="PIRSF" id="PIRSF000709">
    <property type="entry name" value="6PFK_2-Ptase"/>
    <property type="match status" value="1"/>
</dbReference>
<dbReference type="SUPFAM" id="SSF52540">
    <property type="entry name" value="P-loop containing nucleoside triphosphate hydrolases"/>
    <property type="match status" value="1"/>
</dbReference>
<dbReference type="GO" id="GO:0005829">
    <property type="term" value="C:cytosol"/>
    <property type="evidence" value="ECO:0007669"/>
    <property type="project" value="TreeGrafter"/>
</dbReference>
<evidence type="ECO:0000256" key="2">
    <source>
        <dbReference type="ARBA" id="ARBA00022840"/>
    </source>
</evidence>
<dbReference type="Gene3D" id="3.40.50.300">
    <property type="entry name" value="P-loop containing nucleotide triphosphate hydrolases"/>
    <property type="match status" value="1"/>
</dbReference>
<dbReference type="EMBL" id="KK104953">
    <property type="protein sequence ID" value="KIY93213.1"/>
    <property type="molecule type" value="Genomic_DNA"/>
</dbReference>
<dbReference type="GO" id="GO:0006000">
    <property type="term" value="P:fructose metabolic process"/>
    <property type="evidence" value="ECO:0007669"/>
    <property type="project" value="InterPro"/>
</dbReference>
<accession>A0A0D2KB84</accession>
<dbReference type="GO" id="GO:0005524">
    <property type="term" value="F:ATP binding"/>
    <property type="evidence" value="ECO:0007669"/>
    <property type="project" value="UniProtKB-KW"/>
</dbReference>
<dbReference type="Pfam" id="PF01591">
    <property type="entry name" value="6PF2K"/>
    <property type="match status" value="1"/>
</dbReference>
<dbReference type="Proteomes" id="UP000054498">
    <property type="component" value="Unassembled WGS sequence"/>
</dbReference>
<protein>
    <recommendedName>
        <fullName evidence="3">6-phosphofructo-2-kinase domain-containing protein</fullName>
    </recommendedName>
</protein>
<dbReference type="InterPro" id="IPR003094">
    <property type="entry name" value="6Pfruct_kin"/>
</dbReference>
<dbReference type="PANTHER" id="PTHR10606:SF44">
    <property type="entry name" value="6-PHOSPHOFRUCTO 2-KINASE_FRUCTOSE 2,6-BISPHOSPHATASE LONG FORM"/>
    <property type="match status" value="1"/>
</dbReference>
<dbReference type="GO" id="GO:0006003">
    <property type="term" value="P:fructose 2,6-bisphosphate metabolic process"/>
    <property type="evidence" value="ECO:0007669"/>
    <property type="project" value="InterPro"/>
</dbReference>
<dbReference type="GO" id="GO:0003873">
    <property type="term" value="F:6-phosphofructo-2-kinase activity"/>
    <property type="evidence" value="ECO:0007669"/>
    <property type="project" value="InterPro"/>
</dbReference>
<keyword evidence="1" id="KW-0547">Nucleotide-binding</keyword>
<dbReference type="PRINTS" id="PR00991">
    <property type="entry name" value="6PFRUCTKNASE"/>
</dbReference>
<keyword evidence="2" id="KW-0067">ATP-binding</keyword>
<evidence type="ECO:0000259" key="3">
    <source>
        <dbReference type="Pfam" id="PF01591"/>
    </source>
</evidence>
<dbReference type="PANTHER" id="PTHR10606">
    <property type="entry name" value="6-PHOSPHOFRUCTO-2-KINASE/FRUCTOSE-2,6-BISPHOSPHATASE"/>
    <property type="match status" value="1"/>
</dbReference>
<organism evidence="4 5">
    <name type="scientific">Monoraphidium neglectum</name>
    <dbReference type="NCBI Taxonomy" id="145388"/>
    <lineage>
        <taxon>Eukaryota</taxon>
        <taxon>Viridiplantae</taxon>
        <taxon>Chlorophyta</taxon>
        <taxon>core chlorophytes</taxon>
        <taxon>Chlorophyceae</taxon>
        <taxon>CS clade</taxon>
        <taxon>Sphaeropleales</taxon>
        <taxon>Selenastraceae</taxon>
        <taxon>Monoraphidium</taxon>
    </lineage>
</organism>
<dbReference type="AlphaFoldDB" id="A0A0D2KB84"/>
<keyword evidence="5" id="KW-1185">Reference proteome</keyword>
<dbReference type="GeneID" id="25732341"/>
<evidence type="ECO:0000313" key="4">
    <source>
        <dbReference type="EMBL" id="KIY93213.1"/>
    </source>
</evidence>
<feature type="domain" description="6-phosphofructo-2-kinase" evidence="3">
    <location>
        <begin position="6"/>
        <end position="98"/>
    </location>
</feature>
<name>A0A0D2KB84_9CHLO</name>
<dbReference type="STRING" id="145388.A0A0D2KB84"/>
<proteinExistence type="predicted"/>
<evidence type="ECO:0000313" key="5">
    <source>
        <dbReference type="Proteomes" id="UP000054498"/>
    </source>
</evidence>
<dbReference type="OrthoDB" id="267323at2759"/>
<gene>
    <name evidence="4" type="ORF">MNEG_14749</name>
</gene>
<dbReference type="KEGG" id="mng:MNEG_14749"/>
<dbReference type="RefSeq" id="XP_013892233.1">
    <property type="nucleotide sequence ID" value="XM_014036779.1"/>
</dbReference>
<evidence type="ECO:0000256" key="1">
    <source>
        <dbReference type="ARBA" id="ARBA00022741"/>
    </source>
</evidence>
<reference evidence="4 5" key="1">
    <citation type="journal article" date="2013" name="BMC Genomics">
        <title>Reconstruction of the lipid metabolism for the microalga Monoraphidium neglectum from its genome sequence reveals characteristics suitable for biofuel production.</title>
        <authorList>
            <person name="Bogen C."/>
            <person name="Al-Dilaimi A."/>
            <person name="Albersmeier A."/>
            <person name="Wichmann J."/>
            <person name="Grundmann M."/>
            <person name="Rupp O."/>
            <person name="Lauersen K.J."/>
            <person name="Blifernez-Klassen O."/>
            <person name="Kalinowski J."/>
            <person name="Goesmann A."/>
            <person name="Mussgnug J.H."/>
            <person name="Kruse O."/>
        </authorList>
    </citation>
    <scope>NUCLEOTIDE SEQUENCE [LARGE SCALE GENOMIC DNA]</scope>
    <source>
        <strain evidence="4 5">SAG 48.87</strain>
    </source>
</reference>
<sequence length="99" mass="12047">MIFWAKVAIFDATNTTEERRRLLIDTFHGKFQYMFIESICNDTEVLQSNYRYKMRFSPDYQGVDTEAALSDFLERIRKYEQVYEPISDRRLHYIKLIDM</sequence>
<dbReference type="InterPro" id="IPR013079">
    <property type="entry name" value="6Phosfructo_kin"/>
</dbReference>
<dbReference type="InterPro" id="IPR027417">
    <property type="entry name" value="P-loop_NTPase"/>
</dbReference>
<dbReference type="GO" id="GO:0004331">
    <property type="term" value="F:fructose-2,6-bisphosphate 2-phosphatase activity"/>
    <property type="evidence" value="ECO:0007669"/>
    <property type="project" value="TreeGrafter"/>
</dbReference>